<dbReference type="AlphaFoldDB" id="A0AAN8V9N7"/>
<name>A0AAN8V9N7_9MAGN</name>
<dbReference type="Pfam" id="PF13178">
    <property type="entry name" value="DUF4005"/>
    <property type="match status" value="1"/>
</dbReference>
<feature type="compositionally biased region" description="Basic and acidic residues" evidence="5">
    <location>
        <begin position="23"/>
        <end position="42"/>
    </location>
</feature>
<keyword evidence="1" id="KW-0112">Calmodulin-binding</keyword>
<feature type="compositionally biased region" description="Basic and acidic residues" evidence="5">
    <location>
        <begin position="316"/>
        <end position="325"/>
    </location>
</feature>
<dbReference type="EMBL" id="JBAMMX010000015">
    <property type="protein sequence ID" value="KAK6926082.1"/>
    <property type="molecule type" value="Genomic_DNA"/>
</dbReference>
<feature type="region of interest" description="Disordered" evidence="5">
    <location>
        <begin position="1"/>
        <end position="53"/>
    </location>
</feature>
<evidence type="ECO:0000313" key="9">
    <source>
        <dbReference type="Proteomes" id="UP001370490"/>
    </source>
</evidence>
<feature type="compositionally biased region" description="Polar residues" evidence="5">
    <location>
        <begin position="304"/>
        <end position="314"/>
    </location>
</feature>
<evidence type="ECO:0000256" key="2">
    <source>
        <dbReference type="ARBA" id="ARBA00024341"/>
    </source>
</evidence>
<dbReference type="EMBL" id="JBAMMX010000015">
    <property type="protein sequence ID" value="KAK6926076.1"/>
    <property type="molecule type" value="Genomic_DNA"/>
</dbReference>
<dbReference type="Gene3D" id="1.20.5.190">
    <property type="match status" value="1"/>
</dbReference>
<evidence type="ECO:0000259" key="6">
    <source>
        <dbReference type="Pfam" id="PF13178"/>
    </source>
</evidence>
<comment type="subunit">
    <text evidence="3">Binds to multiple calmodulin (CaM) in the presence of Ca(2+) and CaM-like proteins.</text>
</comment>
<dbReference type="InterPro" id="IPR027417">
    <property type="entry name" value="P-loop_NTPase"/>
</dbReference>
<comment type="function">
    <text evidence="4">May be involved in cooperative interactions with calmodulins or calmodulin-like proteins. Recruits calmodulin proteins to microtubules, thus being a potential scaffold in cellular signaling and trafficking. May associate with nucleic acids and regulate gene expression at the transcriptional or post-transcriptional level.</text>
</comment>
<dbReference type="PROSITE" id="PS50096">
    <property type="entry name" value="IQ"/>
    <property type="match status" value="2"/>
</dbReference>
<keyword evidence="9" id="KW-1185">Reference proteome</keyword>
<dbReference type="InterPro" id="IPR000048">
    <property type="entry name" value="IQ_motif_EF-hand-BS"/>
</dbReference>
<evidence type="ECO:0000256" key="4">
    <source>
        <dbReference type="ARBA" id="ARBA00045534"/>
    </source>
</evidence>
<protein>
    <recommendedName>
        <fullName evidence="6">DUF4005 domain-containing protein</fullName>
    </recommendedName>
</protein>
<comment type="similarity">
    <text evidence="2">Belongs to the IQD family.</text>
</comment>
<evidence type="ECO:0000256" key="1">
    <source>
        <dbReference type="ARBA" id="ARBA00022860"/>
    </source>
</evidence>
<evidence type="ECO:0000313" key="8">
    <source>
        <dbReference type="EMBL" id="KAK6926082.1"/>
    </source>
</evidence>
<dbReference type="Pfam" id="PF00612">
    <property type="entry name" value="IQ"/>
    <property type="match status" value="2"/>
</dbReference>
<sequence>MGKIGGSSWLSAVKKAFRSPTKVNERGTRRREEHEQDEEEKKREKRKWIFRRPPNQETVIQHCEGKTMTTITAAAAATMARNSVSEAAAAATAAEQRHAIALAVASAAAAEAAVASAQAAVEVVRLTRPSIFFRVNSAAIVIQTAFRGYLARRALRALKGLIKLQALVRGHNVRRRTKMTLQCMQTLLKVQARVCDQRKRLSYERSTDSKLSDPNSLWGSHFMDKKSVGQSRDGSSIGDDWDEQPRTVQEIQAILQRRTEAALDSDKALASAFSRQMWRSSENLSIGDNGIEEIPEWLDRWMTPKQNQRPSRPSTHQRDHIKTVEIDTAQSYSYRAPAPNFRISQPQYHHHHSVASPLHKANQTNPCRSPVTPSPLRMRNIQVHSASPRCQREERSLLTAYTPRLSFTQDNLNDGSTVSSCAVIPSYMAATESAKARARSQSAPRQRATPERENPRSARKRLSFPVPDQHSDIAASGYSSDHTLNTSCKSIHECHHRMEKALNMSCCADSIPEEILVPSTSDLRGWFR</sequence>
<comment type="caution">
    <text evidence="7">The sequence shown here is derived from an EMBL/GenBank/DDBJ whole genome shotgun (WGS) entry which is preliminary data.</text>
</comment>
<dbReference type="CDD" id="cd23767">
    <property type="entry name" value="IQCD"/>
    <property type="match status" value="1"/>
</dbReference>
<dbReference type="GO" id="GO:0005516">
    <property type="term" value="F:calmodulin binding"/>
    <property type="evidence" value="ECO:0007669"/>
    <property type="project" value="UniProtKB-KW"/>
</dbReference>
<dbReference type="SMART" id="SM00015">
    <property type="entry name" value="IQ"/>
    <property type="match status" value="2"/>
</dbReference>
<gene>
    <name evidence="7" type="ORF">RJ641_007795</name>
    <name evidence="8" type="ORF">RJ641_007801</name>
</gene>
<evidence type="ECO:0000256" key="5">
    <source>
        <dbReference type="SAM" id="MobiDB-lite"/>
    </source>
</evidence>
<organism evidence="7 9">
    <name type="scientific">Dillenia turbinata</name>
    <dbReference type="NCBI Taxonomy" id="194707"/>
    <lineage>
        <taxon>Eukaryota</taxon>
        <taxon>Viridiplantae</taxon>
        <taxon>Streptophyta</taxon>
        <taxon>Embryophyta</taxon>
        <taxon>Tracheophyta</taxon>
        <taxon>Spermatophyta</taxon>
        <taxon>Magnoliopsida</taxon>
        <taxon>eudicotyledons</taxon>
        <taxon>Gunneridae</taxon>
        <taxon>Pentapetalae</taxon>
        <taxon>Dilleniales</taxon>
        <taxon>Dilleniaceae</taxon>
        <taxon>Dillenia</taxon>
    </lineage>
</organism>
<feature type="region of interest" description="Disordered" evidence="5">
    <location>
        <begin position="222"/>
        <end position="243"/>
    </location>
</feature>
<reference evidence="7 9" key="1">
    <citation type="submission" date="2023-12" db="EMBL/GenBank/DDBJ databases">
        <title>A high-quality genome assembly for Dillenia turbinata (Dilleniales).</title>
        <authorList>
            <person name="Chanderbali A."/>
        </authorList>
    </citation>
    <scope>NUCLEOTIDE SEQUENCE [LARGE SCALE GENOMIC DNA]</scope>
    <source>
        <strain evidence="7">LSX21</strain>
        <tissue evidence="7">Leaf</tissue>
    </source>
</reference>
<proteinExistence type="inferred from homology"/>
<evidence type="ECO:0000256" key="3">
    <source>
        <dbReference type="ARBA" id="ARBA00024378"/>
    </source>
</evidence>
<evidence type="ECO:0000313" key="7">
    <source>
        <dbReference type="EMBL" id="KAK6926076.1"/>
    </source>
</evidence>
<dbReference type="PANTHER" id="PTHR32295:SF6">
    <property type="entry name" value="PROTEIN IQ-DOMAIN 18"/>
    <property type="match status" value="1"/>
</dbReference>
<dbReference type="PANTHER" id="PTHR32295">
    <property type="entry name" value="IQ-DOMAIN 5-RELATED"/>
    <property type="match status" value="1"/>
</dbReference>
<feature type="region of interest" description="Disordered" evidence="5">
    <location>
        <begin position="304"/>
        <end position="329"/>
    </location>
</feature>
<accession>A0AAN8V9N7</accession>
<dbReference type="InterPro" id="IPR025064">
    <property type="entry name" value="DUF4005"/>
</dbReference>
<dbReference type="Proteomes" id="UP001370490">
    <property type="component" value="Unassembled WGS sequence"/>
</dbReference>
<feature type="region of interest" description="Disordered" evidence="5">
    <location>
        <begin position="433"/>
        <end position="463"/>
    </location>
</feature>
<dbReference type="SUPFAM" id="SSF52540">
    <property type="entry name" value="P-loop containing nucleoside triphosphate hydrolases"/>
    <property type="match status" value="1"/>
</dbReference>
<feature type="domain" description="DUF4005" evidence="6">
    <location>
        <begin position="387"/>
        <end position="483"/>
    </location>
</feature>